<evidence type="ECO:0000313" key="2">
    <source>
        <dbReference type="EMBL" id="GCL36941.1"/>
    </source>
</evidence>
<name>A0A480A0N8_9CYAN</name>
<dbReference type="InterPro" id="IPR032557">
    <property type="entry name" value="DUF4935"/>
</dbReference>
<keyword evidence="3" id="KW-1185">Reference proteome</keyword>
<dbReference type="AlphaFoldDB" id="A0A480A0N8"/>
<protein>
    <recommendedName>
        <fullName evidence="1">DUF4935 domain-containing protein</fullName>
    </recommendedName>
</protein>
<reference evidence="3" key="1">
    <citation type="submission" date="2019-02" db="EMBL/GenBank/DDBJ databases">
        <title>Draft genome sequence of Sphaerospermopsis reniformis NIES-1949.</title>
        <authorList>
            <person name="Yamaguchi H."/>
            <person name="Suzuki S."/>
            <person name="Kawachi M."/>
        </authorList>
    </citation>
    <scope>NUCLEOTIDE SEQUENCE [LARGE SCALE GENOMIC DNA]</scope>
    <source>
        <strain evidence="3">NIES-1949</strain>
    </source>
</reference>
<gene>
    <name evidence="2" type="ORF">SR1949_20470</name>
</gene>
<dbReference type="Proteomes" id="UP000300142">
    <property type="component" value="Unassembled WGS sequence"/>
</dbReference>
<dbReference type="RefSeq" id="WP_137667310.1">
    <property type="nucleotide sequence ID" value="NZ_BJCE01000056.1"/>
</dbReference>
<accession>A0A480A0N8</accession>
<dbReference type="EMBL" id="BJCE01000056">
    <property type="protein sequence ID" value="GCL36941.1"/>
    <property type="molecule type" value="Genomic_DNA"/>
</dbReference>
<comment type="caution">
    <text evidence="2">The sequence shown here is derived from an EMBL/GenBank/DDBJ whole genome shotgun (WGS) entry which is preliminary data.</text>
</comment>
<sequence length="204" mass="23658">MITLYIETNFFIDFAKKQDQETENLVNSQYPEVTTKIKIVTPAICCMESLSVLESERNRSNRFKKNLDDEVSKLKGDRNSTYSGDIKLYLRQAIIKNNERINEINTRLFDVLEWATKTVDLIQLKPDILSKSMENILINDPTDNLILHCILDHSQTSTNEKKVFLSGNHTDFGKPEIKEILQEASIERYFVKTGDFLGWLNSQF</sequence>
<evidence type="ECO:0000259" key="1">
    <source>
        <dbReference type="Pfam" id="PF16289"/>
    </source>
</evidence>
<feature type="domain" description="DUF4935" evidence="1">
    <location>
        <begin position="4"/>
        <end position="172"/>
    </location>
</feature>
<dbReference type="Pfam" id="PF16289">
    <property type="entry name" value="PIN_12"/>
    <property type="match status" value="1"/>
</dbReference>
<organism evidence="2 3">
    <name type="scientific">Sphaerospermopsis reniformis</name>
    <dbReference type="NCBI Taxonomy" id="531300"/>
    <lineage>
        <taxon>Bacteria</taxon>
        <taxon>Bacillati</taxon>
        <taxon>Cyanobacteriota</taxon>
        <taxon>Cyanophyceae</taxon>
        <taxon>Nostocales</taxon>
        <taxon>Aphanizomenonaceae</taxon>
        <taxon>Sphaerospermopsis</taxon>
    </lineage>
</organism>
<proteinExistence type="predicted"/>
<evidence type="ECO:0000313" key="3">
    <source>
        <dbReference type="Proteomes" id="UP000300142"/>
    </source>
</evidence>